<name>A0A5C5X5Z0_9PLAN</name>
<dbReference type="InterPro" id="IPR024486">
    <property type="entry name" value="DUF2617"/>
</dbReference>
<reference evidence="1 2" key="1">
    <citation type="submission" date="2019-02" db="EMBL/GenBank/DDBJ databases">
        <title>Deep-cultivation of Planctomycetes and their phenomic and genomic characterization uncovers novel biology.</title>
        <authorList>
            <person name="Wiegand S."/>
            <person name="Jogler M."/>
            <person name="Boedeker C."/>
            <person name="Pinto D."/>
            <person name="Vollmers J."/>
            <person name="Rivas-Marin E."/>
            <person name="Kohn T."/>
            <person name="Peeters S.H."/>
            <person name="Heuer A."/>
            <person name="Rast P."/>
            <person name="Oberbeckmann S."/>
            <person name="Bunk B."/>
            <person name="Jeske O."/>
            <person name="Meyerdierks A."/>
            <person name="Storesund J.E."/>
            <person name="Kallscheuer N."/>
            <person name="Luecker S."/>
            <person name="Lage O.M."/>
            <person name="Pohl T."/>
            <person name="Merkel B.J."/>
            <person name="Hornburger P."/>
            <person name="Mueller R.-W."/>
            <person name="Bruemmer F."/>
            <person name="Labrenz M."/>
            <person name="Spormann A.M."/>
            <person name="Op Den Camp H."/>
            <person name="Overmann J."/>
            <person name="Amann R."/>
            <person name="Jetten M.S.M."/>
            <person name="Mascher T."/>
            <person name="Medema M.H."/>
            <person name="Devos D.P."/>
            <person name="Kaster A.-K."/>
            <person name="Ovreas L."/>
            <person name="Rohde M."/>
            <person name="Galperin M.Y."/>
            <person name="Jogler C."/>
        </authorList>
    </citation>
    <scope>NUCLEOTIDE SEQUENCE [LARGE SCALE GENOMIC DNA]</scope>
    <source>
        <strain evidence="1 2">KOR42</strain>
    </source>
</reference>
<evidence type="ECO:0000313" key="2">
    <source>
        <dbReference type="Proteomes" id="UP000317243"/>
    </source>
</evidence>
<comment type="caution">
    <text evidence="1">The sequence shown here is derived from an EMBL/GenBank/DDBJ whole genome shotgun (WGS) entry which is preliminary data.</text>
</comment>
<proteinExistence type="predicted"/>
<sequence>MSTHSLRPSIDETSYRMFDRSLHPELFDPLIVGRVHSELYDLSIGLCEGGYYLQFSSGKQSIVEVTLPDELKLSTFGLQKTYFYNQQDEILHETEHPLNYHFAGEVDAVDFSVFTRVQLELEIESQKSFVSHQFPTQNRLLPGPLSLARVEGNSKMLAVQTFHTFPSDLSILRTQTLFEL</sequence>
<dbReference type="Pfam" id="PF10936">
    <property type="entry name" value="DUF2617"/>
    <property type="match status" value="1"/>
</dbReference>
<accession>A0A5C5X5Z0</accession>
<dbReference type="EMBL" id="SIHI01000001">
    <property type="protein sequence ID" value="TWT57422.1"/>
    <property type="molecule type" value="Genomic_DNA"/>
</dbReference>
<gene>
    <name evidence="1" type="ORF">KOR42_07830</name>
</gene>
<dbReference type="OrthoDB" id="263569at2"/>
<organism evidence="1 2">
    <name type="scientific">Thalassoglobus neptunius</name>
    <dbReference type="NCBI Taxonomy" id="1938619"/>
    <lineage>
        <taxon>Bacteria</taxon>
        <taxon>Pseudomonadati</taxon>
        <taxon>Planctomycetota</taxon>
        <taxon>Planctomycetia</taxon>
        <taxon>Planctomycetales</taxon>
        <taxon>Planctomycetaceae</taxon>
        <taxon>Thalassoglobus</taxon>
    </lineage>
</organism>
<evidence type="ECO:0008006" key="3">
    <source>
        <dbReference type="Google" id="ProtNLM"/>
    </source>
</evidence>
<dbReference type="RefSeq" id="WP_146507255.1">
    <property type="nucleotide sequence ID" value="NZ_SIHI01000001.1"/>
</dbReference>
<evidence type="ECO:0000313" key="1">
    <source>
        <dbReference type="EMBL" id="TWT57422.1"/>
    </source>
</evidence>
<keyword evidence="2" id="KW-1185">Reference proteome</keyword>
<dbReference type="Proteomes" id="UP000317243">
    <property type="component" value="Unassembled WGS sequence"/>
</dbReference>
<protein>
    <recommendedName>
        <fullName evidence="3">DUF2617 domain-containing protein</fullName>
    </recommendedName>
</protein>
<dbReference type="AlphaFoldDB" id="A0A5C5X5Z0"/>